<dbReference type="Gene3D" id="1.10.8.10">
    <property type="entry name" value="DNA helicase RuvA subunit, C-terminal domain"/>
    <property type="match status" value="1"/>
</dbReference>
<dbReference type="AlphaFoldDB" id="A0A5J5J113"/>
<comment type="subunit">
    <text evidence="6">Homotetramer. Forms an RuvA(8)-RuvB(12)-Holliday junction (HJ) complex. HJ DNA is sandwiched between 2 RuvA tetramers; dsDNA enters through RuvA and exits via RuvB. An RuvB hexamer assembles on each DNA strand where it exits the tetramer. Each RuvB hexamer is contacted by two RuvA subunits (via domain III) on 2 adjacent RuvB subunits; this complex drives branch migration. In the full resolvosome a probable DNA-RuvA(4)-RuvB(12)-RuvC(2) complex forms which resolves the HJ.</text>
</comment>
<dbReference type="GO" id="GO:0006281">
    <property type="term" value="P:DNA repair"/>
    <property type="evidence" value="ECO:0007669"/>
    <property type="project" value="UniProtKB-UniRule"/>
</dbReference>
<comment type="similarity">
    <text evidence="6">Belongs to the RuvA family.</text>
</comment>
<evidence type="ECO:0000256" key="3">
    <source>
        <dbReference type="ARBA" id="ARBA00023125"/>
    </source>
</evidence>
<dbReference type="SUPFAM" id="SSF46929">
    <property type="entry name" value="DNA helicase RuvA subunit, C-terminal domain"/>
    <property type="match status" value="1"/>
</dbReference>
<dbReference type="InterPro" id="IPR011114">
    <property type="entry name" value="RuvA_C"/>
</dbReference>
<protein>
    <recommendedName>
        <fullName evidence="6">Holliday junction branch migration complex subunit RuvA</fullName>
    </recommendedName>
</protein>
<evidence type="ECO:0000256" key="6">
    <source>
        <dbReference type="HAMAP-Rule" id="MF_00031"/>
    </source>
</evidence>
<evidence type="ECO:0000256" key="5">
    <source>
        <dbReference type="ARBA" id="ARBA00023204"/>
    </source>
</evidence>
<dbReference type="GO" id="GO:0009378">
    <property type="term" value="F:four-way junction helicase activity"/>
    <property type="evidence" value="ECO:0007669"/>
    <property type="project" value="InterPro"/>
</dbReference>
<dbReference type="InterPro" id="IPR003583">
    <property type="entry name" value="Hlx-hairpin-Hlx_DNA-bd_motif"/>
</dbReference>
<dbReference type="SMART" id="SM00278">
    <property type="entry name" value="HhH1"/>
    <property type="match status" value="2"/>
</dbReference>
<dbReference type="EMBL" id="VYSA01000003">
    <property type="protein sequence ID" value="KAA9106539.1"/>
    <property type="molecule type" value="Genomic_DNA"/>
</dbReference>
<keyword evidence="2 6" id="KW-0227">DNA damage</keyword>
<evidence type="ECO:0000313" key="8">
    <source>
        <dbReference type="EMBL" id="KAA9106539.1"/>
    </source>
</evidence>
<dbReference type="Gene3D" id="2.40.50.140">
    <property type="entry name" value="Nucleic acid-binding proteins"/>
    <property type="match status" value="1"/>
</dbReference>
<dbReference type="SUPFAM" id="SSF47781">
    <property type="entry name" value="RuvA domain 2-like"/>
    <property type="match status" value="1"/>
</dbReference>
<organism evidence="8 9">
    <name type="scientific">Microbacterium rhizomatis</name>
    <dbReference type="NCBI Taxonomy" id="1631477"/>
    <lineage>
        <taxon>Bacteria</taxon>
        <taxon>Bacillati</taxon>
        <taxon>Actinomycetota</taxon>
        <taxon>Actinomycetes</taxon>
        <taxon>Micrococcales</taxon>
        <taxon>Microbacteriaceae</taxon>
        <taxon>Microbacterium</taxon>
    </lineage>
</organism>
<sequence>MISVVAGKVVVVHRDRVVVDVGGVGLEVSVAGGFAEATLAGDEVCLFTTLTVRQEDLTIYGFAIREELELFELMTSVPGVGAKIARSALSSLGYNGLVDAIRQGNEPVLRKVPGVGPRAAAMILLSLRPRLGAAADAAPADGSGAASHVGEAVTALQGLGWNKRDAMTAVEHAAQDARAAGSVASLIKAALALLGPE</sequence>
<keyword evidence="3 6" id="KW-0238">DNA-binding</keyword>
<dbReference type="Pfam" id="PF07499">
    <property type="entry name" value="RuvA_C"/>
    <property type="match status" value="1"/>
</dbReference>
<dbReference type="Pfam" id="PF01330">
    <property type="entry name" value="RuvA_N"/>
    <property type="match status" value="1"/>
</dbReference>
<dbReference type="GO" id="GO:0009379">
    <property type="term" value="C:Holliday junction helicase complex"/>
    <property type="evidence" value="ECO:0007669"/>
    <property type="project" value="InterPro"/>
</dbReference>
<dbReference type="InterPro" id="IPR036267">
    <property type="entry name" value="RuvA_C_sf"/>
</dbReference>
<dbReference type="GO" id="GO:0006310">
    <property type="term" value="P:DNA recombination"/>
    <property type="evidence" value="ECO:0007669"/>
    <property type="project" value="UniProtKB-UniRule"/>
</dbReference>
<keyword evidence="9" id="KW-1185">Reference proteome</keyword>
<dbReference type="GO" id="GO:0000400">
    <property type="term" value="F:four-way junction DNA binding"/>
    <property type="evidence" value="ECO:0007669"/>
    <property type="project" value="UniProtKB-UniRule"/>
</dbReference>
<dbReference type="InterPro" id="IPR000085">
    <property type="entry name" value="RuvA"/>
</dbReference>
<gene>
    <name evidence="6" type="primary">ruvA</name>
    <name evidence="8" type="ORF">F6B43_15530</name>
</gene>
<evidence type="ECO:0000256" key="4">
    <source>
        <dbReference type="ARBA" id="ARBA00023172"/>
    </source>
</evidence>
<dbReference type="GO" id="GO:0048476">
    <property type="term" value="C:Holliday junction resolvase complex"/>
    <property type="evidence" value="ECO:0007669"/>
    <property type="project" value="UniProtKB-UniRule"/>
</dbReference>
<dbReference type="Proteomes" id="UP000325827">
    <property type="component" value="Unassembled WGS sequence"/>
</dbReference>
<reference evidence="9" key="1">
    <citation type="submission" date="2019-09" db="EMBL/GenBank/DDBJ databases">
        <title>Mumia zhuanghuii sp. nov. isolated from the intestinal contents of plateau pika (Ochotona curzoniae) in the Qinghai-Tibet plateau of China.</title>
        <authorList>
            <person name="Tian Z."/>
        </authorList>
    </citation>
    <scope>NUCLEOTIDE SEQUENCE [LARGE SCALE GENOMIC DNA]</scope>
    <source>
        <strain evidence="9">JCM 30598</strain>
    </source>
</reference>
<evidence type="ECO:0000259" key="7">
    <source>
        <dbReference type="SMART" id="SM00278"/>
    </source>
</evidence>
<keyword evidence="4 6" id="KW-0233">DNA recombination</keyword>
<dbReference type="GO" id="GO:0005524">
    <property type="term" value="F:ATP binding"/>
    <property type="evidence" value="ECO:0007669"/>
    <property type="project" value="InterPro"/>
</dbReference>
<name>A0A5J5J113_9MICO</name>
<proteinExistence type="inferred from homology"/>
<comment type="caution">
    <text evidence="8">The sequence shown here is derived from an EMBL/GenBank/DDBJ whole genome shotgun (WGS) entry which is preliminary data.</text>
</comment>
<dbReference type="Pfam" id="PF14520">
    <property type="entry name" value="HHH_5"/>
    <property type="match status" value="1"/>
</dbReference>
<evidence type="ECO:0000256" key="1">
    <source>
        <dbReference type="ARBA" id="ARBA00022490"/>
    </source>
</evidence>
<comment type="domain">
    <text evidence="6">Has three domains with a flexible linker between the domains II and III and assumes an 'L' shape. Domain III is highly mobile and contacts RuvB.</text>
</comment>
<dbReference type="RefSeq" id="WP_150449888.1">
    <property type="nucleotide sequence ID" value="NZ_VYSA01000003.1"/>
</dbReference>
<feature type="region of interest" description="Domain III" evidence="6">
    <location>
        <begin position="147"/>
        <end position="197"/>
    </location>
</feature>
<dbReference type="InterPro" id="IPR013849">
    <property type="entry name" value="DNA_helicase_Holl-junc_RuvA_I"/>
</dbReference>
<feature type="domain" description="Helix-hairpin-helix DNA-binding motif class 1" evidence="7">
    <location>
        <begin position="107"/>
        <end position="126"/>
    </location>
</feature>
<dbReference type="OrthoDB" id="5293449at2"/>
<keyword evidence="1 6" id="KW-0963">Cytoplasm</keyword>
<comment type="subcellular location">
    <subcellularLocation>
        <location evidence="6">Cytoplasm</location>
    </subcellularLocation>
</comment>
<evidence type="ECO:0000256" key="2">
    <source>
        <dbReference type="ARBA" id="ARBA00022763"/>
    </source>
</evidence>
<accession>A0A5J5J113</accession>
<dbReference type="InterPro" id="IPR012340">
    <property type="entry name" value="NA-bd_OB-fold"/>
</dbReference>
<dbReference type="GO" id="GO:0005737">
    <property type="term" value="C:cytoplasm"/>
    <property type="evidence" value="ECO:0007669"/>
    <property type="project" value="UniProtKB-SubCell"/>
</dbReference>
<comment type="function">
    <text evidence="6">The RuvA-RuvB-RuvC complex processes Holliday junction (HJ) DNA during genetic recombination and DNA repair, while the RuvA-RuvB complex plays an important role in the rescue of blocked DNA replication forks via replication fork reversal (RFR). RuvA specifically binds to HJ cruciform DNA, conferring on it an open structure. The RuvB hexamer acts as an ATP-dependent pump, pulling dsDNA into and through the RuvAB complex. HJ branch migration allows RuvC to scan DNA until it finds its consensus sequence, where it cleaves and resolves the cruciform DNA.</text>
</comment>
<dbReference type="Gene3D" id="1.10.150.20">
    <property type="entry name" value="5' to 3' exonuclease, C-terminal subdomain"/>
    <property type="match status" value="1"/>
</dbReference>
<keyword evidence="5 6" id="KW-0234">DNA repair</keyword>
<dbReference type="HAMAP" id="MF_00031">
    <property type="entry name" value="DNA_HJ_migration_RuvA"/>
    <property type="match status" value="1"/>
</dbReference>
<comment type="caution">
    <text evidence="6">Lacks conserved residue(s) required for the propagation of feature annotation.</text>
</comment>
<dbReference type="NCBIfam" id="TIGR00084">
    <property type="entry name" value="ruvA"/>
    <property type="match status" value="1"/>
</dbReference>
<dbReference type="SUPFAM" id="SSF50249">
    <property type="entry name" value="Nucleic acid-binding proteins"/>
    <property type="match status" value="1"/>
</dbReference>
<evidence type="ECO:0000313" key="9">
    <source>
        <dbReference type="Proteomes" id="UP000325827"/>
    </source>
</evidence>
<feature type="domain" description="Helix-hairpin-helix DNA-binding motif class 1" evidence="7">
    <location>
        <begin position="72"/>
        <end position="91"/>
    </location>
</feature>
<dbReference type="CDD" id="cd14332">
    <property type="entry name" value="UBA_RuvA_C"/>
    <property type="match status" value="1"/>
</dbReference>
<dbReference type="InterPro" id="IPR010994">
    <property type="entry name" value="RuvA_2-like"/>
</dbReference>